<proteinExistence type="predicted"/>
<dbReference type="Proteomes" id="UP000823849">
    <property type="component" value="Unassembled WGS sequence"/>
</dbReference>
<keyword evidence="2" id="KW-0547">Nucleotide-binding</keyword>
<dbReference type="SMART" id="SM00382">
    <property type="entry name" value="AAA"/>
    <property type="match status" value="1"/>
</dbReference>
<gene>
    <name evidence="2" type="ORF">H9705_02545</name>
</gene>
<dbReference type="NCBIfam" id="NF005304">
    <property type="entry name" value="PRK06835.1"/>
    <property type="match status" value="1"/>
</dbReference>
<organism evidence="2 3">
    <name type="scientific">Candidatus Fusicatenibacter intestinigallinarum</name>
    <dbReference type="NCBI Taxonomy" id="2838598"/>
    <lineage>
        <taxon>Bacteria</taxon>
        <taxon>Bacillati</taxon>
        <taxon>Bacillota</taxon>
        <taxon>Clostridia</taxon>
        <taxon>Lachnospirales</taxon>
        <taxon>Lachnospiraceae</taxon>
        <taxon>Fusicatenibacter</taxon>
    </lineage>
</organism>
<sequence length="331" mass="37760">MALTNPQYDSIMRMYNRRQLQHRHEQEERRKNAYAKIPRLPEIDADIASISVKKARDMLNGGPTAALDLRAAIAELAEERTALLVSNGFPADYLEPSYDCPYCRDTGYIDGKKCTCFKKAEAALLYTQSRLDEVLDQENFDTFSLEYYSDDIRNSATGLTSRQTAQSALKRCRSFADNFQDRFDNLFFYGDTGVGKTFLSHCIAKELLDRAFCVIYFTAFDLFDLFARHTFSGSDDTGDVHSSIFDCDLLIIDDLGTELTNSFVSSQLFLCINERILRKKSTIISTNLTLDRFAETYSERTFSRISSNYTIIKLFGNDIRIQKKLLGGKKP</sequence>
<dbReference type="GO" id="GO:0006260">
    <property type="term" value="P:DNA replication"/>
    <property type="evidence" value="ECO:0007669"/>
    <property type="project" value="TreeGrafter"/>
</dbReference>
<dbReference type="InterPro" id="IPR027417">
    <property type="entry name" value="P-loop_NTPase"/>
</dbReference>
<evidence type="ECO:0000313" key="3">
    <source>
        <dbReference type="Proteomes" id="UP000823849"/>
    </source>
</evidence>
<protein>
    <submittedName>
        <fullName evidence="2">ATP-binding protein</fullName>
    </submittedName>
</protein>
<name>A0A9D2SLM0_9FIRM</name>
<dbReference type="InterPro" id="IPR002611">
    <property type="entry name" value="IstB_ATP-bd"/>
</dbReference>
<feature type="domain" description="AAA+ ATPase" evidence="1">
    <location>
        <begin position="182"/>
        <end position="316"/>
    </location>
</feature>
<accession>A0A9D2SLM0</accession>
<dbReference type="AlphaFoldDB" id="A0A9D2SLM0"/>
<dbReference type="EMBL" id="DWWU01000011">
    <property type="protein sequence ID" value="HJC14695.1"/>
    <property type="molecule type" value="Genomic_DNA"/>
</dbReference>
<dbReference type="Gene3D" id="3.40.50.300">
    <property type="entry name" value="P-loop containing nucleotide triphosphate hydrolases"/>
    <property type="match status" value="1"/>
</dbReference>
<comment type="caution">
    <text evidence="2">The sequence shown here is derived from an EMBL/GenBank/DDBJ whole genome shotgun (WGS) entry which is preliminary data.</text>
</comment>
<reference evidence="2" key="2">
    <citation type="submission" date="2021-04" db="EMBL/GenBank/DDBJ databases">
        <authorList>
            <person name="Gilroy R."/>
        </authorList>
    </citation>
    <scope>NUCLEOTIDE SEQUENCE</scope>
    <source>
        <strain evidence="2">CHK185-5351</strain>
    </source>
</reference>
<dbReference type="GO" id="GO:0005524">
    <property type="term" value="F:ATP binding"/>
    <property type="evidence" value="ECO:0007669"/>
    <property type="project" value="UniProtKB-KW"/>
</dbReference>
<dbReference type="PANTHER" id="PTHR30050:SF4">
    <property type="entry name" value="ATP-BINDING PROTEIN RV3427C IN INSERTION SEQUENCE-RELATED"/>
    <property type="match status" value="1"/>
</dbReference>
<dbReference type="CDD" id="cd00009">
    <property type="entry name" value="AAA"/>
    <property type="match status" value="1"/>
</dbReference>
<keyword evidence="2" id="KW-0067">ATP-binding</keyword>
<evidence type="ECO:0000259" key="1">
    <source>
        <dbReference type="SMART" id="SM00382"/>
    </source>
</evidence>
<dbReference type="Pfam" id="PF01695">
    <property type="entry name" value="IstB_IS21"/>
    <property type="match status" value="1"/>
</dbReference>
<evidence type="ECO:0000313" key="2">
    <source>
        <dbReference type="EMBL" id="HJC14695.1"/>
    </source>
</evidence>
<reference evidence="2" key="1">
    <citation type="journal article" date="2021" name="PeerJ">
        <title>Extensive microbial diversity within the chicken gut microbiome revealed by metagenomics and culture.</title>
        <authorList>
            <person name="Gilroy R."/>
            <person name="Ravi A."/>
            <person name="Getino M."/>
            <person name="Pursley I."/>
            <person name="Horton D.L."/>
            <person name="Alikhan N.F."/>
            <person name="Baker D."/>
            <person name="Gharbi K."/>
            <person name="Hall N."/>
            <person name="Watson M."/>
            <person name="Adriaenssens E.M."/>
            <person name="Foster-Nyarko E."/>
            <person name="Jarju S."/>
            <person name="Secka A."/>
            <person name="Antonio M."/>
            <person name="Oren A."/>
            <person name="Chaudhuri R.R."/>
            <person name="La Ragione R."/>
            <person name="Hildebrand F."/>
            <person name="Pallen M.J."/>
        </authorList>
    </citation>
    <scope>NUCLEOTIDE SEQUENCE</scope>
    <source>
        <strain evidence="2">CHK185-5351</strain>
    </source>
</reference>
<dbReference type="SUPFAM" id="SSF52540">
    <property type="entry name" value="P-loop containing nucleoside triphosphate hydrolases"/>
    <property type="match status" value="1"/>
</dbReference>
<dbReference type="PANTHER" id="PTHR30050">
    <property type="entry name" value="CHROMOSOMAL REPLICATION INITIATOR PROTEIN DNAA"/>
    <property type="match status" value="1"/>
</dbReference>
<dbReference type="InterPro" id="IPR003593">
    <property type="entry name" value="AAA+_ATPase"/>
</dbReference>